<dbReference type="InterPro" id="IPR036583">
    <property type="entry name" value="23S_rRNA_IVS_sf"/>
</dbReference>
<dbReference type="PANTHER" id="PTHR38471">
    <property type="entry name" value="FOUR HELIX BUNDLE PROTEIN"/>
    <property type="match status" value="1"/>
</dbReference>
<organism evidence="1 2">
    <name type="scientific">Pendulispora rubella</name>
    <dbReference type="NCBI Taxonomy" id="2741070"/>
    <lineage>
        <taxon>Bacteria</taxon>
        <taxon>Pseudomonadati</taxon>
        <taxon>Myxococcota</taxon>
        <taxon>Myxococcia</taxon>
        <taxon>Myxococcales</taxon>
        <taxon>Sorangiineae</taxon>
        <taxon>Pendulisporaceae</taxon>
        <taxon>Pendulispora</taxon>
    </lineage>
</organism>
<dbReference type="Proteomes" id="UP001374803">
    <property type="component" value="Chromosome"/>
</dbReference>
<keyword evidence="2" id="KW-1185">Reference proteome</keyword>
<name>A0ABZ2L3Z8_9BACT</name>
<dbReference type="EMBL" id="CP089983">
    <property type="protein sequence ID" value="WXB05644.1"/>
    <property type="molecule type" value="Genomic_DNA"/>
</dbReference>
<proteinExistence type="predicted"/>
<dbReference type="SUPFAM" id="SSF158446">
    <property type="entry name" value="IVS-encoded protein-like"/>
    <property type="match status" value="1"/>
</dbReference>
<dbReference type="NCBIfam" id="TIGR02436">
    <property type="entry name" value="four helix bundle protein"/>
    <property type="match status" value="1"/>
</dbReference>
<evidence type="ECO:0000313" key="2">
    <source>
        <dbReference type="Proteomes" id="UP001374803"/>
    </source>
</evidence>
<protein>
    <submittedName>
        <fullName evidence="1">Four helix bundle protein</fullName>
    </submittedName>
</protein>
<dbReference type="RefSeq" id="WP_394835290.1">
    <property type="nucleotide sequence ID" value="NZ_CP089929.1"/>
</dbReference>
<dbReference type="PANTHER" id="PTHR38471:SF2">
    <property type="entry name" value="FOUR HELIX BUNDLE PROTEIN"/>
    <property type="match status" value="1"/>
</dbReference>
<dbReference type="InterPro" id="IPR012657">
    <property type="entry name" value="23S_rRNA-intervening_sequence"/>
</dbReference>
<evidence type="ECO:0000313" key="1">
    <source>
        <dbReference type="EMBL" id="WXB05644.1"/>
    </source>
</evidence>
<gene>
    <name evidence="1" type="ORF">LVJ94_53215</name>
</gene>
<dbReference type="Pfam" id="PF05635">
    <property type="entry name" value="23S_rRNA_IVP"/>
    <property type="match status" value="1"/>
</dbReference>
<sequence length="96" mass="10100">MRNGVAREAGVPKGHSALLDQLRRAALSVPLNIAEAAGRSSERDGARHYAIARGSAMECAAVIDALHVLGAVEAEEHARAVGLLERCVAMLTKLCQ</sequence>
<dbReference type="Gene3D" id="1.20.1440.60">
    <property type="entry name" value="23S rRNA-intervening sequence"/>
    <property type="match status" value="1"/>
</dbReference>
<reference evidence="1" key="1">
    <citation type="submission" date="2021-12" db="EMBL/GenBank/DDBJ databases">
        <title>Discovery of the Pendulisporaceae a myxobacterial family with distinct sporulation behavior and unique specialized metabolism.</title>
        <authorList>
            <person name="Garcia R."/>
            <person name="Popoff A."/>
            <person name="Bader C.D."/>
            <person name="Loehr J."/>
            <person name="Walesch S."/>
            <person name="Walt C."/>
            <person name="Boldt J."/>
            <person name="Bunk B."/>
            <person name="Haeckl F.J.F.P.J."/>
            <person name="Gunesch A.P."/>
            <person name="Birkelbach J."/>
            <person name="Nuebel U."/>
            <person name="Pietschmann T."/>
            <person name="Bach T."/>
            <person name="Mueller R."/>
        </authorList>
    </citation>
    <scope>NUCLEOTIDE SEQUENCE</scope>
    <source>
        <strain evidence="1">MSr11367</strain>
    </source>
</reference>
<accession>A0ABZ2L3Z8</accession>